<name>A0A8S0SW43_OLEEU</name>
<sequence>MIFCFTVLQLFIWFSKSFMEYLFYIGGGDGGCGRRGVRGGSECGGGGGAKVGEDFWRESGDFAIGRVWAWYRLWAGLND</sequence>
<evidence type="ECO:0000256" key="1">
    <source>
        <dbReference type="SAM" id="SignalP"/>
    </source>
</evidence>
<keyword evidence="3" id="KW-1185">Reference proteome</keyword>
<gene>
    <name evidence="2" type="ORF">OLEA9_A024529</name>
</gene>
<organism evidence="2 3">
    <name type="scientific">Olea europaea subsp. europaea</name>
    <dbReference type="NCBI Taxonomy" id="158383"/>
    <lineage>
        <taxon>Eukaryota</taxon>
        <taxon>Viridiplantae</taxon>
        <taxon>Streptophyta</taxon>
        <taxon>Embryophyta</taxon>
        <taxon>Tracheophyta</taxon>
        <taxon>Spermatophyta</taxon>
        <taxon>Magnoliopsida</taxon>
        <taxon>eudicotyledons</taxon>
        <taxon>Gunneridae</taxon>
        <taxon>Pentapetalae</taxon>
        <taxon>asterids</taxon>
        <taxon>lamiids</taxon>
        <taxon>Lamiales</taxon>
        <taxon>Oleaceae</taxon>
        <taxon>Oleeae</taxon>
        <taxon>Olea</taxon>
    </lineage>
</organism>
<dbReference type="Gramene" id="OE9A024529T1">
    <property type="protein sequence ID" value="OE9A024529C1"/>
    <property type="gene ID" value="OE9A024529"/>
</dbReference>
<dbReference type="EMBL" id="CACTIH010005535">
    <property type="protein sequence ID" value="CAA2996840.1"/>
    <property type="molecule type" value="Genomic_DNA"/>
</dbReference>
<protein>
    <submittedName>
        <fullName evidence="2">Uncharacterized protein</fullName>
    </submittedName>
</protein>
<feature type="signal peptide" evidence="1">
    <location>
        <begin position="1"/>
        <end position="19"/>
    </location>
</feature>
<reference evidence="2 3" key="1">
    <citation type="submission" date="2019-12" db="EMBL/GenBank/DDBJ databases">
        <authorList>
            <person name="Alioto T."/>
            <person name="Alioto T."/>
            <person name="Gomez Garrido J."/>
        </authorList>
    </citation>
    <scope>NUCLEOTIDE SEQUENCE [LARGE SCALE GENOMIC DNA]</scope>
</reference>
<comment type="caution">
    <text evidence="2">The sequence shown here is derived from an EMBL/GenBank/DDBJ whole genome shotgun (WGS) entry which is preliminary data.</text>
</comment>
<dbReference type="AlphaFoldDB" id="A0A8S0SW43"/>
<dbReference type="Proteomes" id="UP000594638">
    <property type="component" value="Unassembled WGS sequence"/>
</dbReference>
<accession>A0A8S0SW43</accession>
<evidence type="ECO:0000313" key="3">
    <source>
        <dbReference type="Proteomes" id="UP000594638"/>
    </source>
</evidence>
<keyword evidence="1" id="KW-0732">Signal</keyword>
<proteinExistence type="predicted"/>
<evidence type="ECO:0000313" key="2">
    <source>
        <dbReference type="EMBL" id="CAA2996840.1"/>
    </source>
</evidence>
<feature type="chain" id="PRO_5035821816" evidence="1">
    <location>
        <begin position="20"/>
        <end position="79"/>
    </location>
</feature>